<evidence type="ECO:0000256" key="1">
    <source>
        <dbReference type="SAM" id="MobiDB-lite"/>
    </source>
</evidence>
<protein>
    <recommendedName>
        <fullName evidence="2">BTB domain-containing protein</fullName>
    </recommendedName>
</protein>
<reference evidence="3 4" key="1">
    <citation type="submission" date="2022-12" db="EMBL/GenBank/DDBJ databases">
        <title>Chromosome-level genome of Tegillarca granosa.</title>
        <authorList>
            <person name="Kim J."/>
        </authorList>
    </citation>
    <scope>NUCLEOTIDE SEQUENCE [LARGE SCALE GENOMIC DNA]</scope>
    <source>
        <strain evidence="3">Teg-2019</strain>
        <tissue evidence="3">Adductor muscle</tissue>
    </source>
</reference>
<feature type="domain" description="BTB" evidence="2">
    <location>
        <begin position="92"/>
        <end position="176"/>
    </location>
</feature>
<proteinExistence type="predicted"/>
<comment type="caution">
    <text evidence="3">The sequence shown here is derived from an EMBL/GenBank/DDBJ whole genome shotgun (WGS) entry which is preliminary data.</text>
</comment>
<dbReference type="PANTHER" id="PTHR24410">
    <property type="entry name" value="HL07962P-RELATED"/>
    <property type="match status" value="1"/>
</dbReference>
<dbReference type="Proteomes" id="UP001217089">
    <property type="component" value="Unassembled WGS sequence"/>
</dbReference>
<dbReference type="PANTHER" id="PTHR24410:SF46">
    <property type="entry name" value="SERINE-ENRICHED PROTEIN"/>
    <property type="match status" value="1"/>
</dbReference>
<dbReference type="InterPro" id="IPR011333">
    <property type="entry name" value="SKP1/BTB/POZ_sf"/>
</dbReference>
<accession>A0ABQ9EER5</accession>
<dbReference type="SUPFAM" id="SSF54695">
    <property type="entry name" value="POZ domain"/>
    <property type="match status" value="2"/>
</dbReference>
<evidence type="ECO:0000313" key="3">
    <source>
        <dbReference type="EMBL" id="KAJ8301935.1"/>
    </source>
</evidence>
<dbReference type="PROSITE" id="PS50097">
    <property type="entry name" value="BTB"/>
    <property type="match status" value="2"/>
</dbReference>
<dbReference type="InterPro" id="IPR051481">
    <property type="entry name" value="BTB-POZ/Galectin-3-binding"/>
</dbReference>
<evidence type="ECO:0000313" key="4">
    <source>
        <dbReference type="Proteomes" id="UP001217089"/>
    </source>
</evidence>
<sequence>MALLERCDSLAVLTEHEQQVEYTSTDSEGEGSSSGYDSASDNDVNYQAADLLLGAPEISKSSKNQTREKMNFQNTTALCNHLKYIISMPDLCDVRFLVGEEKIPIYGVKAIMATRSRTFYHLIIKHQKKQETNLDKKGKKKKSSPKHLIIDVKKYDSDVFRKIIQFVHCGSVDITMENVAGSSSGYDSASDTDINYQAADLLLGVPEISKSSKNQTREKMNFQNTTALCNHLKYIISMPDLCDVRFLVGEEKIPIYGVKAIMATRSRTFYHLIIKHQKKQETNLDKKGKKKKSSPKHLTIDVKKYDSDVFRKIIQFVHCGSVDITMENVAGE</sequence>
<organism evidence="3 4">
    <name type="scientific">Tegillarca granosa</name>
    <name type="common">Malaysian cockle</name>
    <name type="synonym">Anadara granosa</name>
    <dbReference type="NCBI Taxonomy" id="220873"/>
    <lineage>
        <taxon>Eukaryota</taxon>
        <taxon>Metazoa</taxon>
        <taxon>Spiralia</taxon>
        <taxon>Lophotrochozoa</taxon>
        <taxon>Mollusca</taxon>
        <taxon>Bivalvia</taxon>
        <taxon>Autobranchia</taxon>
        <taxon>Pteriomorphia</taxon>
        <taxon>Arcoida</taxon>
        <taxon>Arcoidea</taxon>
        <taxon>Arcidae</taxon>
        <taxon>Tegillarca</taxon>
    </lineage>
</organism>
<feature type="region of interest" description="Disordered" evidence="1">
    <location>
        <begin position="18"/>
        <end position="40"/>
    </location>
</feature>
<evidence type="ECO:0000259" key="2">
    <source>
        <dbReference type="PROSITE" id="PS50097"/>
    </source>
</evidence>
<feature type="compositionally biased region" description="Low complexity" evidence="1">
    <location>
        <begin position="21"/>
        <end position="40"/>
    </location>
</feature>
<name>A0ABQ9EER5_TEGGR</name>
<dbReference type="EMBL" id="JARBDR010000918">
    <property type="protein sequence ID" value="KAJ8301935.1"/>
    <property type="molecule type" value="Genomic_DNA"/>
</dbReference>
<dbReference type="InterPro" id="IPR000210">
    <property type="entry name" value="BTB/POZ_dom"/>
</dbReference>
<feature type="domain" description="BTB" evidence="2">
    <location>
        <begin position="242"/>
        <end position="326"/>
    </location>
</feature>
<dbReference type="Pfam" id="PF00651">
    <property type="entry name" value="BTB"/>
    <property type="match status" value="2"/>
</dbReference>
<keyword evidence="4" id="KW-1185">Reference proteome</keyword>
<gene>
    <name evidence="3" type="ORF">KUTeg_020922</name>
</gene>
<dbReference type="Gene3D" id="3.30.710.10">
    <property type="entry name" value="Potassium Channel Kv1.1, Chain A"/>
    <property type="match status" value="2"/>
</dbReference>